<dbReference type="EMBL" id="LIZT01000036">
    <property type="protein sequence ID" value="KPJ49920.1"/>
    <property type="molecule type" value="Genomic_DNA"/>
</dbReference>
<gene>
    <name evidence="4" type="ORF">AMJ40_04395</name>
</gene>
<dbReference type="PATRIC" id="fig|1703771.3.peg.1414"/>
<evidence type="ECO:0000256" key="1">
    <source>
        <dbReference type="ARBA" id="ARBA00022679"/>
    </source>
</evidence>
<evidence type="ECO:0000313" key="5">
    <source>
        <dbReference type="Proteomes" id="UP000051124"/>
    </source>
</evidence>
<comment type="caution">
    <text evidence="4">The sequence shown here is derived from an EMBL/GenBank/DDBJ whole genome shotgun (WGS) entry which is preliminary data.</text>
</comment>
<keyword evidence="2" id="KW-0012">Acyltransferase</keyword>
<dbReference type="InterPro" id="IPR004656">
    <property type="entry name" value="HMG_CoA_Synthase"/>
</dbReference>
<organism evidence="4 5">
    <name type="scientific">candidate division TA06 bacterium DG_26</name>
    <dbReference type="NCBI Taxonomy" id="1703771"/>
    <lineage>
        <taxon>Bacteria</taxon>
        <taxon>Bacteria division TA06</taxon>
    </lineage>
</organism>
<dbReference type="PANTHER" id="PTHR34069">
    <property type="entry name" value="3-OXOACYL-[ACYL-CARRIER-PROTEIN] SYNTHASE 3"/>
    <property type="match status" value="1"/>
</dbReference>
<dbReference type="CDD" id="cd00827">
    <property type="entry name" value="init_cond_enzymes"/>
    <property type="match status" value="1"/>
</dbReference>
<evidence type="ECO:0000313" key="4">
    <source>
        <dbReference type="EMBL" id="KPJ49920.1"/>
    </source>
</evidence>
<dbReference type="SUPFAM" id="SSF53901">
    <property type="entry name" value="Thiolase-like"/>
    <property type="match status" value="2"/>
</dbReference>
<keyword evidence="1" id="KW-0808">Transferase</keyword>
<sequence length="348" mass="37893">MAGIVGYGAYLPKFRIKVEEIARQWGADPEAIKRGLLLEEKTVPAPDEDTITISVEAGRNALRRAGIEPSKIGAVYVGSESHPYAVKPTGTVVAEALAITPEVHIADYEFACKGGTEAMFVAYCEVVAGALEYALAIGADTSQGAPGDALEYSASAGGSAFIFGKEHVLAEVLETYSYTTDTPDFWRREGEFYPQHGGRFTGEPAYFKHVYNAGKAILEKTGLTPREITYAVFHMPNGKFPLTVGKRLGFKTEQLEVGWIVPLMGNTYSGSSPTGLCAILDVAKPNDLILMVSFGSGAGSDAFVYRLTDRLPEVQDRAPKVREMLEGKRYYVNYGTYAKFRNKIKLVE</sequence>
<proteinExistence type="inferred from homology"/>
<name>A0A0S7WID2_UNCT6</name>
<dbReference type="GO" id="GO:0044550">
    <property type="term" value="P:secondary metabolite biosynthetic process"/>
    <property type="evidence" value="ECO:0007669"/>
    <property type="project" value="TreeGrafter"/>
</dbReference>
<protein>
    <recommendedName>
        <fullName evidence="3">Beta-ketoacyl-[acyl-carrier-protein] synthase III C-terminal domain-containing protein</fullName>
    </recommendedName>
</protein>
<dbReference type="NCBIfam" id="NF003274">
    <property type="entry name" value="PRK04262.1"/>
    <property type="match status" value="1"/>
</dbReference>
<dbReference type="NCBIfam" id="TIGR00748">
    <property type="entry name" value="HMG_CoA_syn_Arc"/>
    <property type="match status" value="1"/>
</dbReference>
<feature type="domain" description="Beta-ketoacyl-[acyl-carrier-protein] synthase III C-terminal" evidence="3">
    <location>
        <begin position="218"/>
        <end position="306"/>
    </location>
</feature>
<evidence type="ECO:0000256" key="2">
    <source>
        <dbReference type="ARBA" id="ARBA00023315"/>
    </source>
</evidence>
<dbReference type="PANTHER" id="PTHR34069:SF2">
    <property type="entry name" value="BETA-KETOACYL-[ACYL-CARRIER-PROTEIN] SYNTHASE III"/>
    <property type="match status" value="1"/>
</dbReference>
<dbReference type="HAMAP" id="MF_01409">
    <property type="entry name" value="HMG_CoA_synth_arch"/>
    <property type="match status" value="1"/>
</dbReference>
<dbReference type="AlphaFoldDB" id="A0A0S7WID2"/>
<accession>A0A0S7WID2</accession>
<dbReference type="Gene3D" id="3.40.47.10">
    <property type="match status" value="1"/>
</dbReference>
<evidence type="ECO:0000259" key="3">
    <source>
        <dbReference type="Pfam" id="PF08541"/>
    </source>
</evidence>
<dbReference type="InterPro" id="IPR016039">
    <property type="entry name" value="Thiolase-like"/>
</dbReference>
<dbReference type="Proteomes" id="UP000051124">
    <property type="component" value="Unassembled WGS sequence"/>
</dbReference>
<dbReference type="Pfam" id="PF08541">
    <property type="entry name" value="ACP_syn_III_C"/>
    <property type="match status" value="1"/>
</dbReference>
<dbReference type="InterPro" id="IPR013747">
    <property type="entry name" value="ACP_syn_III_C"/>
</dbReference>
<dbReference type="GO" id="GO:0004421">
    <property type="term" value="F:hydroxymethylglutaryl-CoA synthase activity"/>
    <property type="evidence" value="ECO:0007669"/>
    <property type="project" value="InterPro"/>
</dbReference>
<reference evidence="4 5" key="1">
    <citation type="journal article" date="2015" name="Microbiome">
        <title>Genomic resolution of linkages in carbon, nitrogen, and sulfur cycling among widespread estuary sediment bacteria.</title>
        <authorList>
            <person name="Baker B.J."/>
            <person name="Lazar C.S."/>
            <person name="Teske A.P."/>
            <person name="Dick G.J."/>
        </authorList>
    </citation>
    <scope>NUCLEOTIDE SEQUENCE [LARGE SCALE GENOMIC DNA]</scope>
    <source>
        <strain evidence="4">DG_26</strain>
    </source>
</reference>